<evidence type="ECO:0000256" key="2">
    <source>
        <dbReference type="SAM" id="Phobius"/>
    </source>
</evidence>
<dbReference type="EMBL" id="JAQJAC010000008">
    <property type="protein sequence ID" value="KAJ5574766.1"/>
    <property type="molecule type" value="Genomic_DNA"/>
</dbReference>
<accession>A0AAD6DEZ7</accession>
<keyword evidence="4" id="KW-1185">Reference proteome</keyword>
<protein>
    <submittedName>
        <fullName evidence="3">Uncharacterized protein</fullName>
    </submittedName>
</protein>
<dbReference type="AlphaFoldDB" id="A0AAD6DEZ7"/>
<reference evidence="3 4" key="1">
    <citation type="journal article" date="2023" name="IMA Fungus">
        <title>Comparative genomic study of the Penicillium genus elucidates a diverse pangenome and 15 lateral gene transfer events.</title>
        <authorList>
            <person name="Petersen C."/>
            <person name="Sorensen T."/>
            <person name="Nielsen M.R."/>
            <person name="Sondergaard T.E."/>
            <person name="Sorensen J.L."/>
            <person name="Fitzpatrick D.A."/>
            <person name="Frisvad J.C."/>
            <person name="Nielsen K.L."/>
        </authorList>
    </citation>
    <scope>NUCLEOTIDE SEQUENCE [LARGE SCALE GENOMIC DNA]</scope>
    <source>
        <strain evidence="3 4">IBT 29057</strain>
    </source>
</reference>
<keyword evidence="2" id="KW-0472">Membrane</keyword>
<feature type="coiled-coil region" evidence="1">
    <location>
        <begin position="130"/>
        <end position="157"/>
    </location>
</feature>
<feature type="transmembrane region" description="Helical" evidence="2">
    <location>
        <begin position="12"/>
        <end position="45"/>
    </location>
</feature>
<keyword evidence="2" id="KW-1133">Transmembrane helix</keyword>
<keyword evidence="1" id="KW-0175">Coiled coil</keyword>
<organism evidence="3 4">
    <name type="scientific">Penicillium hetheringtonii</name>
    <dbReference type="NCBI Taxonomy" id="911720"/>
    <lineage>
        <taxon>Eukaryota</taxon>
        <taxon>Fungi</taxon>
        <taxon>Dikarya</taxon>
        <taxon>Ascomycota</taxon>
        <taxon>Pezizomycotina</taxon>
        <taxon>Eurotiomycetes</taxon>
        <taxon>Eurotiomycetidae</taxon>
        <taxon>Eurotiales</taxon>
        <taxon>Aspergillaceae</taxon>
        <taxon>Penicillium</taxon>
    </lineage>
</organism>
<evidence type="ECO:0000256" key="1">
    <source>
        <dbReference type="SAM" id="Coils"/>
    </source>
</evidence>
<name>A0AAD6DEZ7_9EURO</name>
<evidence type="ECO:0000313" key="4">
    <source>
        <dbReference type="Proteomes" id="UP001216150"/>
    </source>
</evidence>
<sequence length="261" mass="29839">MAFTDLGQILPPLLLLFPLGIAVSAVSIIFGLLAYALATLVVCMLNDLGFDVIERFENYFSMKNWRSAFDLTVLVGTSMTASNKEKAYLKEKNDLAAEGALLVQRQIYLAEEMEKKPRENEDGAVQSVNEAKSREMVDELEKLSAKLQENWTKLKELLRKQPKGVMIREDMRKSPSDYLRDGRAMCKARNGCCARDCQCCDKARIWRDYHTDRPPVYLYSHCTNECGCCIRLEKYVFSCEPNKVLENSEIQPETYTQDEKS</sequence>
<keyword evidence="2" id="KW-0812">Transmembrane</keyword>
<proteinExistence type="predicted"/>
<evidence type="ECO:0000313" key="3">
    <source>
        <dbReference type="EMBL" id="KAJ5574766.1"/>
    </source>
</evidence>
<gene>
    <name evidence="3" type="ORF">N7450_008665</name>
</gene>
<comment type="caution">
    <text evidence="3">The sequence shown here is derived from an EMBL/GenBank/DDBJ whole genome shotgun (WGS) entry which is preliminary data.</text>
</comment>
<dbReference type="Proteomes" id="UP001216150">
    <property type="component" value="Unassembled WGS sequence"/>
</dbReference>